<organism evidence="3 4">
    <name type="scientific">Candidatus Rhodoblastus alkanivorans</name>
    <dbReference type="NCBI Taxonomy" id="2954117"/>
    <lineage>
        <taxon>Bacteria</taxon>
        <taxon>Pseudomonadati</taxon>
        <taxon>Pseudomonadota</taxon>
        <taxon>Alphaproteobacteria</taxon>
        <taxon>Hyphomicrobiales</taxon>
        <taxon>Rhodoblastaceae</taxon>
        <taxon>Rhodoblastus</taxon>
    </lineage>
</organism>
<evidence type="ECO:0000313" key="4">
    <source>
        <dbReference type="Proteomes" id="UP001139104"/>
    </source>
</evidence>
<feature type="coiled-coil region" evidence="1">
    <location>
        <begin position="174"/>
        <end position="201"/>
    </location>
</feature>
<comment type="caution">
    <text evidence="3">The sequence shown here is derived from an EMBL/GenBank/DDBJ whole genome shotgun (WGS) entry which is preliminary data.</text>
</comment>
<sequence length="648" mass="68603">MSASQPERRESDLAALAAVRRKEPQLSWTTDESPAPARPAPAPAPASAPAPAEKALFEPDAPAAPAKAVFAAQTQGLLKRLAELLRRPDAPTPFAIGLFASPGGGKSSALNWLTENLAAAGAPVVSLRAADLASEPERALAGALYRALSPRHGALAQEAAQEAVHYGADPGALARAARDRLDNLRRKLITEKQALAQSETRRAALKEILLYETPGTRVDTYARKMRNTFEPRLRRFGFTGEPLAAFKDLARDVNESGGLVRRLLSSLRGLYAFRGQKRLLLLSALSFAANQGFAWLAANKAAVLGLIASGGSVGAQTVEFLQSRLDWLPAAAQIFALIALALLGLNVWRAFDFMHPLIHAAGLLDQDVADRRHEVEQTLAHQARNVEQLGSEADALARKAADAERRAKAAGASRNPPSFLESDEAAQKRNHALGFLESLSDLLTRGTMPGAPRRFVVAVDGYDGAEAPAVLFRRAHDLLARPGFLAIHALDPALFGGVADDLARRVQLPLRLDGPSLGDPIALAPLDAPLSPLEARLTGAMTPLAGDNPRAQKRLRNLFRFLRPAPGAPSGLIAALALFVAAEVGGSAGDRQALARALGPEHKDFSPAGSPALQESFSNAAAIDGPIGLQDARRAAALARRIAVDPTD</sequence>
<feature type="compositionally biased region" description="Pro residues" evidence="2">
    <location>
        <begin position="36"/>
        <end position="48"/>
    </location>
</feature>
<evidence type="ECO:0000256" key="1">
    <source>
        <dbReference type="SAM" id="Coils"/>
    </source>
</evidence>
<keyword evidence="4" id="KW-1185">Reference proteome</keyword>
<gene>
    <name evidence="3" type="ORF">K2U94_14695</name>
</gene>
<accession>A0ABS9Z975</accession>
<proteinExistence type="predicted"/>
<feature type="region of interest" description="Disordered" evidence="2">
    <location>
        <begin position="1"/>
        <end position="53"/>
    </location>
</feature>
<reference evidence="3" key="1">
    <citation type="journal article" date="2022" name="ISME J.">
        <title>Identification of active gaseous-alkane degraders at natural gas seeps.</title>
        <authorList>
            <person name="Farhan Ul Haque M."/>
            <person name="Hernandez M."/>
            <person name="Crombie A.T."/>
            <person name="Murrell J.C."/>
        </authorList>
    </citation>
    <scope>NUCLEOTIDE SEQUENCE</scope>
    <source>
        <strain evidence="3">PC2</strain>
    </source>
</reference>
<keyword evidence="1" id="KW-0175">Coiled coil</keyword>
<evidence type="ECO:0000313" key="3">
    <source>
        <dbReference type="EMBL" id="MCI4683991.1"/>
    </source>
</evidence>
<dbReference type="Proteomes" id="UP001139104">
    <property type="component" value="Unassembled WGS sequence"/>
</dbReference>
<dbReference type="EMBL" id="JAIVFP010000001">
    <property type="protein sequence ID" value="MCI4683991.1"/>
    <property type="molecule type" value="Genomic_DNA"/>
</dbReference>
<evidence type="ECO:0008006" key="5">
    <source>
        <dbReference type="Google" id="ProtNLM"/>
    </source>
</evidence>
<name>A0ABS9Z975_9HYPH</name>
<dbReference type="RefSeq" id="WP_243067906.1">
    <property type="nucleotide sequence ID" value="NZ_JAIVFP010000001.1"/>
</dbReference>
<protein>
    <recommendedName>
        <fullName evidence="5">KAP NTPase domain-containing protein</fullName>
    </recommendedName>
</protein>
<evidence type="ECO:0000256" key="2">
    <source>
        <dbReference type="SAM" id="MobiDB-lite"/>
    </source>
</evidence>
<feature type="compositionally biased region" description="Basic and acidic residues" evidence="2">
    <location>
        <begin position="1"/>
        <end position="12"/>
    </location>
</feature>